<evidence type="ECO:0000313" key="4">
    <source>
        <dbReference type="Proteomes" id="UP000327294"/>
    </source>
</evidence>
<sequence>MLLATLLVALSTAILPGSASADGHGDENGQQSRPSDHWGVITRNTIGSPVAELRNGPFGSFDAPSAAQRPPYGRGSLGIAVADKSTTLATPSEKVDFGNEIDFYGKSVAGLQEVGFHVFQTGENVGYGGGQPNMPNIRFEIDPNLAAPNDGINYSTLVWVPPASPVTNRWSPYLDAATSGYWYLTNAAAATATGCTQAAQCTFAAVKTALQDGGAPATLYSAAVGKGRDFMWIGAIDGFRVNETIYDFERWGVRALPAD</sequence>
<reference evidence="3 4" key="1">
    <citation type="submission" date="2019-10" db="EMBL/GenBank/DDBJ databases">
        <title>Streptomyces sp. strain GY16 isolated from leaves of Broussonetia papyrifera.</title>
        <authorList>
            <person name="Mo P."/>
        </authorList>
    </citation>
    <scope>NUCLEOTIDE SEQUENCE [LARGE SCALE GENOMIC DNA]</scope>
    <source>
        <strain evidence="3 4">GY16</strain>
    </source>
</reference>
<dbReference type="Proteomes" id="UP000327294">
    <property type="component" value="Chromosome"/>
</dbReference>
<organism evidence="3 4">
    <name type="scientific">Streptomyces phaeolivaceus</name>
    <dbReference type="NCBI Taxonomy" id="2653200"/>
    <lineage>
        <taxon>Bacteria</taxon>
        <taxon>Bacillati</taxon>
        <taxon>Actinomycetota</taxon>
        <taxon>Actinomycetes</taxon>
        <taxon>Kitasatosporales</taxon>
        <taxon>Streptomycetaceae</taxon>
        <taxon>Streptomyces</taxon>
    </lineage>
</organism>
<feature type="signal peptide" evidence="2">
    <location>
        <begin position="1"/>
        <end position="21"/>
    </location>
</feature>
<keyword evidence="4" id="KW-1185">Reference proteome</keyword>
<accession>A0A5P8KI39</accession>
<evidence type="ECO:0000313" key="3">
    <source>
        <dbReference type="EMBL" id="QFR02822.1"/>
    </source>
</evidence>
<keyword evidence="2" id="KW-0732">Signal</keyword>
<evidence type="ECO:0000256" key="1">
    <source>
        <dbReference type="SAM" id="MobiDB-lite"/>
    </source>
</evidence>
<dbReference type="EMBL" id="CP045096">
    <property type="protein sequence ID" value="QFR02822.1"/>
    <property type="molecule type" value="Genomic_DNA"/>
</dbReference>
<dbReference type="AlphaFoldDB" id="A0A5P8KI39"/>
<gene>
    <name evidence="3" type="ORF">F9278_26285</name>
</gene>
<name>A0A5P8KI39_9ACTN</name>
<feature type="region of interest" description="Disordered" evidence="1">
    <location>
        <begin position="18"/>
        <end position="40"/>
    </location>
</feature>
<protein>
    <submittedName>
        <fullName evidence="3">Uncharacterized protein</fullName>
    </submittedName>
</protein>
<feature type="chain" id="PRO_5024852254" evidence="2">
    <location>
        <begin position="22"/>
        <end position="259"/>
    </location>
</feature>
<proteinExistence type="predicted"/>
<evidence type="ECO:0000256" key="2">
    <source>
        <dbReference type="SAM" id="SignalP"/>
    </source>
</evidence>
<dbReference type="KEGG" id="sphv:F9278_26285"/>